<dbReference type="Proteomes" id="UP000318422">
    <property type="component" value="Unassembled WGS sequence"/>
</dbReference>
<proteinExistence type="predicted"/>
<dbReference type="EMBL" id="BJNV01000072">
    <property type="protein sequence ID" value="GEC97255.1"/>
    <property type="molecule type" value="Genomic_DNA"/>
</dbReference>
<comment type="caution">
    <text evidence="1">The sequence shown here is derived from an EMBL/GenBank/DDBJ whole genome shotgun (WGS) entry which is preliminary data.</text>
</comment>
<name>A0A4Y4CWD0_ZOORA</name>
<gene>
    <name evidence="1" type="ORF">ZRA01_33280</name>
</gene>
<evidence type="ECO:0000313" key="1">
    <source>
        <dbReference type="EMBL" id="GEC97255.1"/>
    </source>
</evidence>
<accession>A0A4Y4CWD0</accession>
<dbReference type="AlphaFoldDB" id="A0A4Y4CWD0"/>
<keyword evidence="2" id="KW-1185">Reference proteome</keyword>
<sequence length="58" mass="6798">MSRMVQRDIWISGDSAQRRNDLTTHTSFGRTVAYDITKDRCINITPDMRLQLRDTLLN</sequence>
<protein>
    <submittedName>
        <fullName evidence="1">Uncharacterized protein</fullName>
    </submittedName>
</protein>
<reference evidence="1 2" key="1">
    <citation type="submission" date="2019-06" db="EMBL/GenBank/DDBJ databases">
        <title>Whole genome shotgun sequence of Zoogloea ramigera NBRC 15342.</title>
        <authorList>
            <person name="Hosoyama A."/>
            <person name="Uohara A."/>
            <person name="Ohji S."/>
            <person name="Ichikawa N."/>
        </authorList>
    </citation>
    <scope>NUCLEOTIDE SEQUENCE [LARGE SCALE GENOMIC DNA]</scope>
    <source>
        <strain evidence="1 2">NBRC 15342</strain>
    </source>
</reference>
<evidence type="ECO:0000313" key="2">
    <source>
        <dbReference type="Proteomes" id="UP000318422"/>
    </source>
</evidence>
<organism evidence="1 2">
    <name type="scientific">Zoogloea ramigera</name>
    <dbReference type="NCBI Taxonomy" id="350"/>
    <lineage>
        <taxon>Bacteria</taxon>
        <taxon>Pseudomonadati</taxon>
        <taxon>Pseudomonadota</taxon>
        <taxon>Betaproteobacteria</taxon>
        <taxon>Rhodocyclales</taxon>
        <taxon>Zoogloeaceae</taxon>
        <taxon>Zoogloea</taxon>
    </lineage>
</organism>